<sequence length="90" mass="10467">MDNIKYVLRCHLKELCERDGISANKLATAIDERRSTLNDLINNNDMETRHIPARLIAKLCGYFKVSPAELFTTWTINIETDEERRIEIDS</sequence>
<dbReference type="InterPro" id="IPR001387">
    <property type="entry name" value="Cro/C1-type_HTH"/>
</dbReference>
<name>A0AAJ1QKM9_9BACI</name>
<reference evidence="2" key="1">
    <citation type="submission" date="2023-06" db="EMBL/GenBank/DDBJ databases">
        <title>Comparative genomics of Bacillaceae isolates and their secondary metabolite potential.</title>
        <authorList>
            <person name="Song L."/>
            <person name="Nielsen L.J."/>
            <person name="Mohite O."/>
            <person name="Xu X."/>
            <person name="Weber T."/>
            <person name="Kovacs A.T."/>
        </authorList>
    </citation>
    <scope>NUCLEOTIDE SEQUENCE</scope>
    <source>
        <strain evidence="2">G1S1</strain>
    </source>
</reference>
<proteinExistence type="predicted"/>
<accession>A0AAJ1QKM9</accession>
<feature type="domain" description="HTH cro/C1-type" evidence="1">
    <location>
        <begin position="12"/>
        <end position="70"/>
    </location>
</feature>
<organism evidence="2 3">
    <name type="scientific">Peribacillus frigoritolerans</name>
    <dbReference type="NCBI Taxonomy" id="450367"/>
    <lineage>
        <taxon>Bacteria</taxon>
        <taxon>Bacillati</taxon>
        <taxon>Bacillota</taxon>
        <taxon>Bacilli</taxon>
        <taxon>Bacillales</taxon>
        <taxon>Bacillaceae</taxon>
        <taxon>Peribacillus</taxon>
    </lineage>
</organism>
<dbReference type="SMART" id="SM00530">
    <property type="entry name" value="HTH_XRE"/>
    <property type="match status" value="1"/>
</dbReference>
<evidence type="ECO:0000259" key="1">
    <source>
        <dbReference type="PROSITE" id="PS50943"/>
    </source>
</evidence>
<evidence type="ECO:0000313" key="3">
    <source>
        <dbReference type="Proteomes" id="UP001238973"/>
    </source>
</evidence>
<dbReference type="Proteomes" id="UP001238973">
    <property type="component" value="Unassembled WGS sequence"/>
</dbReference>
<dbReference type="GO" id="GO:0003677">
    <property type="term" value="F:DNA binding"/>
    <property type="evidence" value="ECO:0007669"/>
    <property type="project" value="InterPro"/>
</dbReference>
<dbReference type="EMBL" id="JAUCFI010000003">
    <property type="protein sequence ID" value="MDM5283115.1"/>
    <property type="molecule type" value="Genomic_DNA"/>
</dbReference>
<dbReference type="PROSITE" id="PS50943">
    <property type="entry name" value="HTH_CROC1"/>
    <property type="match status" value="1"/>
</dbReference>
<dbReference type="CDD" id="cd00093">
    <property type="entry name" value="HTH_XRE"/>
    <property type="match status" value="1"/>
</dbReference>
<dbReference type="Pfam" id="PF13443">
    <property type="entry name" value="HTH_26"/>
    <property type="match status" value="1"/>
</dbReference>
<dbReference type="RefSeq" id="WP_289351489.1">
    <property type="nucleotide sequence ID" value="NZ_JAUCFI010000003.1"/>
</dbReference>
<comment type="caution">
    <text evidence="2">The sequence shown here is derived from an EMBL/GenBank/DDBJ whole genome shotgun (WGS) entry which is preliminary data.</text>
</comment>
<dbReference type="Gene3D" id="1.10.260.40">
    <property type="entry name" value="lambda repressor-like DNA-binding domains"/>
    <property type="match status" value="1"/>
</dbReference>
<gene>
    <name evidence="2" type="ORF">QUF85_07350</name>
</gene>
<evidence type="ECO:0000313" key="2">
    <source>
        <dbReference type="EMBL" id="MDM5283115.1"/>
    </source>
</evidence>
<dbReference type="InterPro" id="IPR010982">
    <property type="entry name" value="Lambda_DNA-bd_dom_sf"/>
</dbReference>
<dbReference type="AlphaFoldDB" id="A0AAJ1QKM9"/>
<protein>
    <submittedName>
        <fullName evidence="2">Helix-turn-helix transcriptional regulator</fullName>
    </submittedName>
</protein>
<dbReference type="SUPFAM" id="SSF47413">
    <property type="entry name" value="lambda repressor-like DNA-binding domains"/>
    <property type="match status" value="1"/>
</dbReference>